<feature type="region of interest" description="Disordered" evidence="1">
    <location>
        <begin position="63"/>
        <end position="93"/>
    </location>
</feature>
<evidence type="ECO:0000313" key="2">
    <source>
        <dbReference type="EMBL" id="MBW0470996.1"/>
    </source>
</evidence>
<protein>
    <submittedName>
        <fullName evidence="2">Uncharacterized protein</fullName>
    </submittedName>
</protein>
<dbReference type="EMBL" id="AVOT02002626">
    <property type="protein sequence ID" value="MBW0470996.1"/>
    <property type="molecule type" value="Genomic_DNA"/>
</dbReference>
<keyword evidence="3" id="KW-1185">Reference proteome</keyword>
<reference evidence="2" key="1">
    <citation type="submission" date="2021-03" db="EMBL/GenBank/DDBJ databases">
        <title>Draft genome sequence of rust myrtle Austropuccinia psidii MF-1, a brazilian biotype.</title>
        <authorList>
            <person name="Quecine M.C."/>
            <person name="Pachon D.M.R."/>
            <person name="Bonatelli M.L."/>
            <person name="Correr F.H."/>
            <person name="Franceschini L.M."/>
            <person name="Leite T.F."/>
            <person name="Margarido G.R.A."/>
            <person name="Almeida C.A."/>
            <person name="Ferrarezi J.A."/>
            <person name="Labate C.A."/>
        </authorList>
    </citation>
    <scope>NUCLEOTIDE SEQUENCE</scope>
    <source>
        <strain evidence="2">MF-1</strain>
    </source>
</reference>
<organism evidence="2 3">
    <name type="scientific">Austropuccinia psidii MF-1</name>
    <dbReference type="NCBI Taxonomy" id="1389203"/>
    <lineage>
        <taxon>Eukaryota</taxon>
        <taxon>Fungi</taxon>
        <taxon>Dikarya</taxon>
        <taxon>Basidiomycota</taxon>
        <taxon>Pucciniomycotina</taxon>
        <taxon>Pucciniomycetes</taxon>
        <taxon>Pucciniales</taxon>
        <taxon>Sphaerophragmiaceae</taxon>
        <taxon>Austropuccinia</taxon>
    </lineage>
</organism>
<gene>
    <name evidence="2" type="ORF">O181_010711</name>
</gene>
<proteinExistence type="predicted"/>
<dbReference type="AlphaFoldDB" id="A0A9Q3GKN9"/>
<comment type="caution">
    <text evidence="2">The sequence shown here is derived from an EMBL/GenBank/DDBJ whole genome shotgun (WGS) entry which is preliminary data.</text>
</comment>
<accession>A0A9Q3GKN9</accession>
<name>A0A9Q3GKN9_9BASI</name>
<feature type="compositionally biased region" description="Polar residues" evidence="1">
    <location>
        <begin position="68"/>
        <end position="77"/>
    </location>
</feature>
<dbReference type="Proteomes" id="UP000765509">
    <property type="component" value="Unassembled WGS sequence"/>
</dbReference>
<evidence type="ECO:0000256" key="1">
    <source>
        <dbReference type="SAM" id="MobiDB-lite"/>
    </source>
</evidence>
<sequence length="93" mass="10926">MVWSLQRKYEGLNMQWDQHNCFHRFACHVLNLVTKDLFLHMGEPSDNNYKFFSDYLELDKAPIEESDTNSNPTNIDNQGEYPPLVISEEVSDD</sequence>
<evidence type="ECO:0000313" key="3">
    <source>
        <dbReference type="Proteomes" id="UP000765509"/>
    </source>
</evidence>